<protein>
    <submittedName>
        <fullName evidence="2">Uncharacterized protein</fullName>
    </submittedName>
</protein>
<proteinExistence type="predicted"/>
<sequence>MDQSKMLVDYPDDESAVMDTEPSPRQAAGAEHHGGYGFSIRRSPLTTKTRSLSDGCSAPSKLAPAAHIVAAASRTSKDDSSLADLHAPATPRRSQAIESLRSESLTGAAWTTPTNTTTTTTTTPSNTRPLSLQMPPRQFTPPPAASNPYARPPPLSPKLDHSHIYASPTNILPRRSRGLDFSRAATSLHHSTLAEQPSPGSSPTVADRAMNIPAHCGPRHHQHAGPEQTSSSLWSMMGSHDRFTAMSTSLGSTHAHGSDSSSSDSSDDLMDEDMDEPYVTTPLAKTPAVSSASQFGPLSSPAMSSLASFQQRQRSRKRPKKKRRAPLGLGFSASATSLSRSPPVASTQARRESISWQANQLHISGLDTEEAKSQSDADGTDNQRGVIRRTVTRRGNLLPKTKTFARIRAVLAEEGAPADAETRREAEVVRQVRESDMDLEPRFPPPPLSLRQGLEFGAAVSALSSPNMTNHESADDNAEDEVMSGDLSASSKQRLTTMHKARVKAPWDTFSESSSMGGARTTPPPPAFLPRGSSSGISEDVAMDSPAPTGPLGGPSAADISRRIHKRRRDDDLDPMSFKRRAVSPGMSVHNSPVLQSPMQSATWGSRPGSTGADRGGSSAQSESGSMGGGGGGGGGTPSNAALGAAGRPNKGRVGFQGMVDTNDGIMRMSIE</sequence>
<feature type="compositionally biased region" description="Polar residues" evidence="1">
    <location>
        <begin position="92"/>
        <end position="105"/>
    </location>
</feature>
<evidence type="ECO:0000313" key="2">
    <source>
        <dbReference type="EMBL" id="PHH69710.1"/>
    </source>
</evidence>
<feature type="compositionally biased region" description="Low complexity" evidence="1">
    <location>
        <begin position="297"/>
        <end position="312"/>
    </location>
</feature>
<gene>
    <name evidence="2" type="ORF">CDD82_7557</name>
</gene>
<name>A0A2C5YQB2_9HYPO</name>
<feature type="compositionally biased region" description="Basic residues" evidence="1">
    <location>
        <begin position="313"/>
        <end position="325"/>
    </location>
</feature>
<feature type="region of interest" description="Disordered" evidence="1">
    <location>
        <begin position="465"/>
        <end position="491"/>
    </location>
</feature>
<feature type="region of interest" description="Disordered" evidence="1">
    <location>
        <begin position="1"/>
        <end position="133"/>
    </location>
</feature>
<feature type="compositionally biased region" description="Polar residues" evidence="1">
    <location>
        <begin position="333"/>
        <end position="353"/>
    </location>
</feature>
<keyword evidence="3" id="KW-1185">Reference proteome</keyword>
<dbReference type="OrthoDB" id="340550at2759"/>
<feature type="region of interest" description="Disordered" evidence="1">
    <location>
        <begin position="367"/>
        <end position="394"/>
    </location>
</feature>
<feature type="region of interest" description="Disordered" evidence="1">
    <location>
        <begin position="508"/>
        <end position="672"/>
    </location>
</feature>
<dbReference type="EMBL" id="NJEU01000898">
    <property type="protein sequence ID" value="PHH69710.1"/>
    <property type="molecule type" value="Genomic_DNA"/>
</dbReference>
<feature type="compositionally biased region" description="Polar residues" evidence="1">
    <location>
        <begin position="589"/>
        <end position="604"/>
    </location>
</feature>
<reference evidence="2 3" key="1">
    <citation type="submission" date="2017-06" db="EMBL/GenBank/DDBJ databases">
        <title>Ant-infecting Ophiocordyceps genomes reveal a high diversity of potential behavioral manipulation genes and a possible major role for enterotoxins.</title>
        <authorList>
            <person name="De Bekker C."/>
            <person name="Evans H.C."/>
            <person name="Brachmann A."/>
            <person name="Hughes D.P."/>
        </authorList>
    </citation>
    <scope>NUCLEOTIDE SEQUENCE [LARGE SCALE GENOMIC DNA]</scope>
    <source>
        <strain evidence="2 3">1348a</strain>
    </source>
</reference>
<comment type="caution">
    <text evidence="2">The sequence shown here is derived from an EMBL/GenBank/DDBJ whole genome shotgun (WGS) entry which is preliminary data.</text>
</comment>
<feature type="compositionally biased region" description="Gly residues" evidence="1">
    <location>
        <begin position="626"/>
        <end position="637"/>
    </location>
</feature>
<dbReference type="PANTHER" id="PTHR42106">
    <property type="entry name" value="CHROMOSOME 10, WHOLE GENOME SHOTGUN SEQUENCE"/>
    <property type="match status" value="1"/>
</dbReference>
<dbReference type="AlphaFoldDB" id="A0A2C5YQB2"/>
<accession>A0A2C5YQB2</accession>
<feature type="compositionally biased region" description="Polar residues" evidence="1">
    <location>
        <begin position="189"/>
        <end position="204"/>
    </location>
</feature>
<feature type="region of interest" description="Disordered" evidence="1">
    <location>
        <begin position="189"/>
        <end position="234"/>
    </location>
</feature>
<evidence type="ECO:0000313" key="3">
    <source>
        <dbReference type="Proteomes" id="UP000224854"/>
    </source>
</evidence>
<feature type="compositionally biased region" description="Low complexity" evidence="1">
    <location>
        <begin position="111"/>
        <end position="127"/>
    </location>
</feature>
<dbReference type="Proteomes" id="UP000224854">
    <property type="component" value="Unassembled WGS sequence"/>
</dbReference>
<evidence type="ECO:0000256" key="1">
    <source>
        <dbReference type="SAM" id="MobiDB-lite"/>
    </source>
</evidence>
<organism evidence="2 3">
    <name type="scientific">Ophiocordyceps australis</name>
    <dbReference type="NCBI Taxonomy" id="1399860"/>
    <lineage>
        <taxon>Eukaryota</taxon>
        <taxon>Fungi</taxon>
        <taxon>Dikarya</taxon>
        <taxon>Ascomycota</taxon>
        <taxon>Pezizomycotina</taxon>
        <taxon>Sordariomycetes</taxon>
        <taxon>Hypocreomycetidae</taxon>
        <taxon>Hypocreales</taxon>
        <taxon>Ophiocordycipitaceae</taxon>
        <taxon>Ophiocordyceps</taxon>
    </lineage>
</organism>
<feature type="compositionally biased region" description="Polar residues" evidence="1">
    <location>
        <begin position="44"/>
        <end position="54"/>
    </location>
</feature>
<feature type="compositionally biased region" description="Low complexity" evidence="1">
    <location>
        <begin position="616"/>
        <end position="625"/>
    </location>
</feature>
<feature type="region of interest" description="Disordered" evidence="1">
    <location>
        <begin position="249"/>
        <end position="353"/>
    </location>
</feature>
<dbReference type="PANTHER" id="PTHR42106:SF1">
    <property type="match status" value="1"/>
</dbReference>
<feature type="compositionally biased region" description="Acidic residues" evidence="1">
    <location>
        <begin position="265"/>
        <end position="276"/>
    </location>
</feature>